<dbReference type="Proteomes" id="UP000799118">
    <property type="component" value="Unassembled WGS sequence"/>
</dbReference>
<feature type="compositionally biased region" description="Low complexity" evidence="1">
    <location>
        <begin position="1"/>
        <end position="10"/>
    </location>
</feature>
<keyword evidence="2" id="KW-0472">Membrane</keyword>
<evidence type="ECO:0000313" key="3">
    <source>
        <dbReference type="EMBL" id="KAE9382408.1"/>
    </source>
</evidence>
<proteinExistence type="predicted"/>
<protein>
    <submittedName>
        <fullName evidence="3">Uncharacterized protein</fullName>
    </submittedName>
</protein>
<keyword evidence="2" id="KW-1133">Transmembrane helix</keyword>
<feature type="region of interest" description="Disordered" evidence="1">
    <location>
        <begin position="1"/>
        <end position="33"/>
    </location>
</feature>
<dbReference type="EMBL" id="ML771603">
    <property type="protein sequence ID" value="KAE9382408.1"/>
    <property type="molecule type" value="Genomic_DNA"/>
</dbReference>
<feature type="compositionally biased region" description="Acidic residues" evidence="1">
    <location>
        <begin position="11"/>
        <end position="25"/>
    </location>
</feature>
<evidence type="ECO:0000256" key="2">
    <source>
        <dbReference type="SAM" id="Phobius"/>
    </source>
</evidence>
<evidence type="ECO:0000256" key="1">
    <source>
        <dbReference type="SAM" id="MobiDB-lite"/>
    </source>
</evidence>
<keyword evidence="2" id="KW-0812">Transmembrane</keyword>
<keyword evidence="4" id="KW-1185">Reference proteome</keyword>
<accession>A0A6A4GAG3</accession>
<dbReference type="AlphaFoldDB" id="A0A6A4GAG3"/>
<feature type="transmembrane region" description="Helical" evidence="2">
    <location>
        <begin position="64"/>
        <end position="87"/>
    </location>
</feature>
<gene>
    <name evidence="3" type="ORF">BT96DRAFT_1010702</name>
</gene>
<evidence type="ECO:0000313" key="4">
    <source>
        <dbReference type="Proteomes" id="UP000799118"/>
    </source>
</evidence>
<sequence length="88" mass="8711">MSASLTATADDSSETTADTDSDTTTDADNIPASSLTTPLVASAFSMISCVRNCEKNSAGGNKMIVGYATSVAIAAVVGAVGFGMAIVL</sequence>
<name>A0A6A4GAG3_9AGAR</name>
<organism evidence="3 4">
    <name type="scientific">Gymnopus androsaceus JB14</name>
    <dbReference type="NCBI Taxonomy" id="1447944"/>
    <lineage>
        <taxon>Eukaryota</taxon>
        <taxon>Fungi</taxon>
        <taxon>Dikarya</taxon>
        <taxon>Basidiomycota</taxon>
        <taxon>Agaricomycotina</taxon>
        <taxon>Agaricomycetes</taxon>
        <taxon>Agaricomycetidae</taxon>
        <taxon>Agaricales</taxon>
        <taxon>Marasmiineae</taxon>
        <taxon>Omphalotaceae</taxon>
        <taxon>Gymnopus</taxon>
    </lineage>
</organism>
<reference evidence="3" key="1">
    <citation type="journal article" date="2019" name="Environ. Microbiol.">
        <title>Fungal ecological strategies reflected in gene transcription - a case study of two litter decomposers.</title>
        <authorList>
            <person name="Barbi F."/>
            <person name="Kohler A."/>
            <person name="Barry K."/>
            <person name="Baskaran P."/>
            <person name="Daum C."/>
            <person name="Fauchery L."/>
            <person name="Ihrmark K."/>
            <person name="Kuo A."/>
            <person name="LaButti K."/>
            <person name="Lipzen A."/>
            <person name="Morin E."/>
            <person name="Grigoriev I.V."/>
            <person name="Henrissat B."/>
            <person name="Lindahl B."/>
            <person name="Martin F."/>
        </authorList>
    </citation>
    <scope>NUCLEOTIDE SEQUENCE</scope>
    <source>
        <strain evidence="3">JB14</strain>
    </source>
</reference>